<dbReference type="InterPro" id="IPR013783">
    <property type="entry name" value="Ig-like_fold"/>
</dbReference>
<dbReference type="SMART" id="SM00408">
    <property type="entry name" value="IGc2"/>
    <property type="match status" value="10"/>
</dbReference>
<comment type="subcellular location">
    <subcellularLocation>
        <location evidence="1">Cytoplasm</location>
    </subcellularLocation>
</comment>
<dbReference type="Pfam" id="PF07679">
    <property type="entry name" value="I-set"/>
    <property type="match status" value="10"/>
</dbReference>
<evidence type="ECO:0000256" key="7">
    <source>
        <dbReference type="ARBA" id="ARBA00023319"/>
    </source>
</evidence>
<protein>
    <submittedName>
        <fullName evidence="10">TTN</fullName>
        <ecNumber evidence="10">2.7.11.1</ecNumber>
    </submittedName>
</protein>
<feature type="region of interest" description="Disordered" evidence="8">
    <location>
        <begin position="1333"/>
        <end position="1427"/>
    </location>
</feature>
<dbReference type="SUPFAM" id="SSF48726">
    <property type="entry name" value="Immunoglobulin"/>
    <property type="match status" value="10"/>
</dbReference>
<dbReference type="FunFam" id="2.60.40.10:FF:000147">
    <property type="entry name" value="Myosin light chain kinase"/>
    <property type="match status" value="1"/>
</dbReference>
<dbReference type="FunFam" id="2.60.40.10:FF:000097">
    <property type="entry name" value="Bent, isoform F"/>
    <property type="match status" value="1"/>
</dbReference>
<feature type="region of interest" description="Disordered" evidence="8">
    <location>
        <begin position="618"/>
        <end position="687"/>
    </location>
</feature>
<feature type="domain" description="Ig-like" evidence="9">
    <location>
        <begin position="2010"/>
        <end position="2104"/>
    </location>
</feature>
<keyword evidence="4" id="KW-0677">Repeat</keyword>
<comment type="similarity">
    <text evidence="2">Belongs to the protein kinase superfamily. CAMK Ser/Thr protein kinase family.</text>
</comment>
<dbReference type="PANTHER" id="PTHR47633">
    <property type="entry name" value="IMMUNOGLOBULIN"/>
    <property type="match status" value="1"/>
</dbReference>
<feature type="domain" description="Ig-like" evidence="9">
    <location>
        <begin position="2342"/>
        <end position="2424"/>
    </location>
</feature>
<evidence type="ECO:0000256" key="5">
    <source>
        <dbReference type="ARBA" id="ARBA00022741"/>
    </source>
</evidence>
<dbReference type="EC" id="2.7.11.1" evidence="10"/>
<dbReference type="GO" id="GO:0060298">
    <property type="term" value="P:positive regulation of sarcomere organization"/>
    <property type="evidence" value="ECO:0007669"/>
    <property type="project" value="UniProtKB-ARBA"/>
</dbReference>
<name>A0A6J8AZT8_MYTCO</name>
<feature type="region of interest" description="Disordered" evidence="8">
    <location>
        <begin position="1457"/>
        <end position="1546"/>
    </location>
</feature>
<feature type="domain" description="Ig-like" evidence="9">
    <location>
        <begin position="1917"/>
        <end position="2004"/>
    </location>
</feature>
<feature type="domain" description="Ig-like" evidence="9">
    <location>
        <begin position="1066"/>
        <end position="1155"/>
    </location>
</feature>
<feature type="region of interest" description="Disordered" evidence="8">
    <location>
        <begin position="580"/>
        <end position="606"/>
    </location>
</feature>
<evidence type="ECO:0000313" key="11">
    <source>
        <dbReference type="Proteomes" id="UP000507470"/>
    </source>
</evidence>
<dbReference type="InterPro" id="IPR003599">
    <property type="entry name" value="Ig_sub"/>
</dbReference>
<feature type="compositionally biased region" description="Acidic residues" evidence="8">
    <location>
        <begin position="647"/>
        <end position="659"/>
    </location>
</feature>
<keyword evidence="7" id="KW-0393">Immunoglobulin domain</keyword>
<dbReference type="FunFam" id="2.60.40.10:FF:000080">
    <property type="entry name" value="Myosin light chain kinase, smooth muscle"/>
    <property type="match status" value="2"/>
</dbReference>
<evidence type="ECO:0000256" key="8">
    <source>
        <dbReference type="SAM" id="MobiDB-lite"/>
    </source>
</evidence>
<dbReference type="GO" id="GO:0005524">
    <property type="term" value="F:ATP binding"/>
    <property type="evidence" value="ECO:0007669"/>
    <property type="project" value="UniProtKB-KW"/>
</dbReference>
<evidence type="ECO:0000256" key="2">
    <source>
        <dbReference type="ARBA" id="ARBA00006692"/>
    </source>
</evidence>
<evidence type="ECO:0000313" key="10">
    <source>
        <dbReference type="EMBL" id="CAC5377035.1"/>
    </source>
</evidence>
<keyword evidence="11" id="KW-1185">Reference proteome</keyword>
<dbReference type="EMBL" id="CACVKT020002234">
    <property type="protein sequence ID" value="CAC5377035.1"/>
    <property type="molecule type" value="Genomic_DNA"/>
</dbReference>
<feature type="domain" description="Ig-like" evidence="9">
    <location>
        <begin position="1237"/>
        <end position="1326"/>
    </location>
</feature>
<feature type="compositionally biased region" description="Basic and acidic residues" evidence="8">
    <location>
        <begin position="587"/>
        <end position="606"/>
    </location>
</feature>
<dbReference type="FunFam" id="2.60.40.10:FF:000425">
    <property type="entry name" value="Myosin light chain kinase"/>
    <property type="match status" value="5"/>
</dbReference>
<feature type="compositionally biased region" description="Acidic residues" evidence="8">
    <location>
        <begin position="1376"/>
        <end position="1392"/>
    </location>
</feature>
<feature type="compositionally biased region" description="Basic and acidic residues" evidence="8">
    <location>
        <begin position="618"/>
        <end position="643"/>
    </location>
</feature>
<gene>
    <name evidence="10" type="ORF">MCOR_13471</name>
</gene>
<feature type="domain" description="Ig-like" evidence="9">
    <location>
        <begin position="2136"/>
        <end position="2233"/>
    </location>
</feature>
<dbReference type="InterPro" id="IPR013098">
    <property type="entry name" value="Ig_I-set"/>
</dbReference>
<keyword evidence="10" id="KW-0808">Transferase</keyword>
<dbReference type="GO" id="GO:0004674">
    <property type="term" value="F:protein serine/threonine kinase activity"/>
    <property type="evidence" value="ECO:0007669"/>
    <property type="project" value="UniProtKB-EC"/>
</dbReference>
<feature type="domain" description="Ig-like" evidence="9">
    <location>
        <begin position="892"/>
        <end position="982"/>
    </location>
</feature>
<dbReference type="InterPro" id="IPR007110">
    <property type="entry name" value="Ig-like_dom"/>
</dbReference>
<proteinExistence type="inferred from homology"/>
<evidence type="ECO:0000256" key="1">
    <source>
        <dbReference type="ARBA" id="ARBA00004496"/>
    </source>
</evidence>
<dbReference type="FunFam" id="2.60.40.10:FF:000107">
    <property type="entry name" value="Myosin, light chain kinase a"/>
    <property type="match status" value="1"/>
</dbReference>
<evidence type="ECO:0000256" key="6">
    <source>
        <dbReference type="ARBA" id="ARBA00022840"/>
    </source>
</evidence>
<accession>A0A6J8AZT8</accession>
<dbReference type="InterPro" id="IPR036179">
    <property type="entry name" value="Ig-like_dom_sf"/>
</dbReference>
<feature type="region of interest" description="Disordered" evidence="8">
    <location>
        <begin position="261"/>
        <end position="288"/>
    </location>
</feature>
<feature type="compositionally biased region" description="Acidic residues" evidence="8">
    <location>
        <begin position="1526"/>
        <end position="1536"/>
    </location>
</feature>
<dbReference type="SMART" id="SM00409">
    <property type="entry name" value="IG"/>
    <property type="match status" value="10"/>
</dbReference>
<dbReference type="Gene3D" id="2.60.40.10">
    <property type="entry name" value="Immunoglobulins"/>
    <property type="match status" value="10"/>
</dbReference>
<dbReference type="GO" id="GO:0005737">
    <property type="term" value="C:cytoplasm"/>
    <property type="evidence" value="ECO:0007669"/>
    <property type="project" value="UniProtKB-SubCell"/>
</dbReference>
<organism evidence="10 11">
    <name type="scientific">Mytilus coruscus</name>
    <name type="common">Sea mussel</name>
    <dbReference type="NCBI Taxonomy" id="42192"/>
    <lineage>
        <taxon>Eukaryota</taxon>
        <taxon>Metazoa</taxon>
        <taxon>Spiralia</taxon>
        <taxon>Lophotrochozoa</taxon>
        <taxon>Mollusca</taxon>
        <taxon>Bivalvia</taxon>
        <taxon>Autobranchia</taxon>
        <taxon>Pteriomorphia</taxon>
        <taxon>Mytilida</taxon>
        <taxon>Mytiloidea</taxon>
        <taxon>Mytilidae</taxon>
        <taxon>Mytilinae</taxon>
        <taxon>Mytilus</taxon>
    </lineage>
</organism>
<evidence type="ECO:0000259" key="9">
    <source>
        <dbReference type="PROSITE" id="PS50835"/>
    </source>
</evidence>
<keyword evidence="3" id="KW-0963">Cytoplasm</keyword>
<keyword evidence="5" id="KW-0547">Nucleotide-binding</keyword>
<feature type="compositionally biased region" description="Basic and acidic residues" evidence="8">
    <location>
        <begin position="271"/>
        <end position="288"/>
    </location>
</feature>
<feature type="region of interest" description="Disordered" evidence="8">
    <location>
        <begin position="1755"/>
        <end position="1778"/>
    </location>
</feature>
<keyword evidence="6" id="KW-0067">ATP-binding</keyword>
<evidence type="ECO:0000256" key="3">
    <source>
        <dbReference type="ARBA" id="ARBA00022490"/>
    </source>
</evidence>
<feature type="domain" description="Ig-like" evidence="9">
    <location>
        <begin position="1821"/>
        <end position="1911"/>
    </location>
</feature>
<sequence length="2484" mass="279383">MPEIIPEKEVSEVSVEAEKAIVSEVITEEKPEITKITVEKEKPGVSQIVIETRVEKPGEAEFTLEAEETVVSEIMTEEKPEITKITVEKEKPGVSEITIETKVEKSEEAEISVLAEETTVSEIVTEEKPEISKITVEKEKPGLSEITIETKVEKPEVDEVTVESEETEVTEIVTEEKPEITEITVEKEKPGVSEITIETKVEKPEEAEITFKSEETVVTEIVTEEKPDITTITTEKEKPDVSEFTIETRIEKPEESEVILEAETTEVSEIIQDKETPEITEIDQDREKPEITELEVETVIKTEEESTDSVRAEKGYMPEIIPEKEVSEVSVEAEKAIVSEVITEEKPEITKITVEKEKPGVSQIVIETRVEKPGEAEFTLEAEETVVSEIMTEEKPEITKITVEKEKPGVSEITIETKVEKSEEAEISVLAEETTVSEIVTEEKPEISKITVEKEKPGLSEITIETKVEKPEVDEVTVESEETEVTEIVTEEKPEITEITVEKEKPGVSEITIETKVEKPEEAEITFKSEETVVTEIVTEEKPDITTITTEKEKPDVSEFTIETRIEKPEESEVILEAETTEVSEIIQDKETPEITEIDQDRDKPKITELEVETVIKTEEESTDSVRAEKGYMPEIIPEKEVPAVEVETEEAGSIESDERDNQRVLIPSDMVDQDKISDTEISPLEVSTLPEMKQEFVTGEDVEAEFRLSETVSDRQDVQAEFRLGETLSEKERLTAEEEKEIISDEEKRRSLSVSSEEIEEEITHIEEKPESPVTITVEEKEITKAPEVIQYLQDISAQDGGQAQLVCKVTGIPRPTVTWYKGEEMIFPSEEFKVAYEGDECTLIIADVYPEDAGQYKVVAKNDVGTAMTTCDLSVLAPEETVEEPEWLAPSFIQKPKFQTVDVGQTVMFEAKIVANPGPQIHWTRNDILLSSDKKVQIETKQDDHLYHTTIQLNDVLAEDAGTYKVTAQNDYGEANVSVSLLVKKPSGPEQTDFREKLQTQVKTKVGVKIKAEQVDFRSLLQKSTVKSKKFAEDVTGEEVTEEQTAEQKDFRDILKKVEKPEAPEFVKTIKNQEIPEGDEVKFVTKVKGKPEPTVTWFHDNQTIVSDDIYKVIPGEEGESTLLLPEAFPEDSGKYSVQAENEAGKAECSAVLKVITEDELDAGELEEAPKPEVIKKVEVVQQEAEQLDFRNVLKSQVKFDEDVTGVETTVTIQEAEQVDYRDVLQKKQPEDLVAPEFVVSIGDMKIQEGESTKFTVKAKGQPAPEIQWFVNNVPIKTDDIYQVIPGEVGESTLVLSEAFPEDSGVYTVKAINEAGQTEATALLTVNELIEAESPQPEEEEEKEEVTSFEIKPKEETEAEITIQISEEKEQPKEDIEEEVIIQPETEEEESSERSIPEDVSYEASFEEDNTVSADMSIEEPMTIQPKDIVTERKFAEEHIPEQQEGYVMVSEENIPEKPTEEEFTIITKEEIPSLDLPKTASDDDKDVKPYSGGSTSSFEEEKPILTDRQIKPKTDEDVSISSDEVSEEDIEEDITVSSATSEEEIEEKGYELLKGIILEDISIPEDTKKPSKEFEFVLGEEEKGKRIHGEVEEEIILPEEEQPEFLTKDITEQIDIPEKPTPSDVKFIGKTDEGEITAPEKSLYEEQPVDITGEQISKAWKPDVIEQPTLLSDEKYRGRIQEKEITAPERVVREEEYPVDIEEEDISEERKQDITEEHEDYEADEMIIYEDQEQPENIGFITHTIDYLETVPEEDSYNSSQDASFSVDDQPEGPTGEDIAVEKVIMRAVIQDKDIEESIDISQVTETFTADVSEEVTIPQFLRDLSDQEVTEGDTVTFIVQLAGSPFPEISWYKDGKLIESGDHYKVEVRGYFASLILKDVMPDDDAEYTVKATNEAGTTSSVGQLFVNPIGEAPTFISRIDDKEIEVGAPVVLECQIRGHPKPRVSWLKDGEEIIGDRFISDVTEETARLTILDTIPEDEGEYTIKAINDKGVATSSAEVLIQLEAPKFSDTLKDVSAQYLDTAVLECSVHGKPTPKVTWLANESVIEESAKYHIRQEGDHAVLEIHDVSLEDSDIVYSCRAENAAGEIICSANVETQEISPETRESPEKVPSTEEAVKGEDTAVIVTEGKAPEFLLKIQTETVEQGELADFNVEVLGTPRPEIHWLYNGIEIIPDKRHAIFDENNLSHLQVYDIDEAVRGTYTVEATNDYGTATCSAELVVKTQPEEITQELIAPKFIVEIQTFEATIGETAKFTCKAKGQPKPQILWFKNDKEITKDDNRFSIQYGDEEGEETLLIVDVLPEHDGTYSVEAKNTAGSTKCKAELFVEEVREDKPSAPEFIRVPEKVSARQHDTAQFMVKVIGTPKPKVVWKKDNMILEDKELYQFDKYEDQYCFEVKDSDVVDAGVYTCVATNEEGEVTVDIPLIVNEIDREKRLSESPLVLRHQDTSQAPEFTEIFEAVTVMEDKPLELTCRVTGLPS</sequence>
<dbReference type="PROSITE" id="PS50835">
    <property type="entry name" value="IG_LIKE"/>
    <property type="match status" value="10"/>
</dbReference>
<dbReference type="OrthoDB" id="504170at2759"/>
<feature type="compositionally biased region" description="Basic and acidic residues" evidence="8">
    <location>
        <begin position="1501"/>
        <end position="1518"/>
    </location>
</feature>
<reference evidence="10 11" key="1">
    <citation type="submission" date="2020-06" db="EMBL/GenBank/DDBJ databases">
        <authorList>
            <person name="Li R."/>
            <person name="Bekaert M."/>
        </authorList>
    </citation>
    <scope>NUCLEOTIDE SEQUENCE [LARGE SCALE GENOMIC DNA]</scope>
    <source>
        <strain evidence="11">wild</strain>
    </source>
</reference>
<evidence type="ECO:0000256" key="4">
    <source>
        <dbReference type="ARBA" id="ARBA00022737"/>
    </source>
</evidence>
<dbReference type="InterPro" id="IPR003598">
    <property type="entry name" value="Ig_sub2"/>
</dbReference>
<dbReference type="Proteomes" id="UP000507470">
    <property type="component" value="Unassembled WGS sequence"/>
</dbReference>
<feature type="domain" description="Ig-like" evidence="9">
    <location>
        <begin position="788"/>
        <end position="876"/>
    </location>
</feature>
<dbReference type="GO" id="GO:0045989">
    <property type="term" value="P:positive regulation of striated muscle contraction"/>
    <property type="evidence" value="ECO:0007669"/>
    <property type="project" value="UniProtKB-ARBA"/>
</dbReference>
<feature type="domain" description="Ig-like" evidence="9">
    <location>
        <begin position="2239"/>
        <end position="2330"/>
    </location>
</feature>